<accession>E7FU95</accession>
<proteinExistence type="predicted"/>
<protein>
    <recommendedName>
        <fullName evidence="3">DUF4303 domain-containing protein</fullName>
    </recommendedName>
</protein>
<dbReference type="EMBL" id="ACLK02000001">
    <property type="protein sequence ID" value="EFY09636.1"/>
    <property type="molecule type" value="Genomic_DNA"/>
</dbReference>
<dbReference type="Pfam" id="PF14136">
    <property type="entry name" value="DUF4303"/>
    <property type="match status" value="1"/>
</dbReference>
<reference evidence="1" key="1">
    <citation type="submission" date="2011-01" db="EMBL/GenBank/DDBJ databases">
        <authorList>
            <person name="Muzny D."/>
            <person name="Qin X."/>
            <person name="Buhay C."/>
            <person name="Dugan-Rocha S."/>
            <person name="Ding Y."/>
            <person name="Chen G."/>
            <person name="Hawes A."/>
            <person name="Holder M."/>
            <person name="Jhangiani S."/>
            <person name="Johnson A."/>
            <person name="Khan Z."/>
            <person name="Li Z."/>
            <person name="Liu W."/>
            <person name="Liu X."/>
            <person name="Perez L."/>
            <person name="Shen H."/>
            <person name="Wang Q."/>
            <person name="Watt J."/>
            <person name="Xi L."/>
            <person name="Xin Y."/>
            <person name="Zhou J."/>
            <person name="Deng J."/>
            <person name="Jiang H."/>
            <person name="Liu Y."/>
            <person name="Qu J."/>
            <person name="Song X.-Z."/>
            <person name="Zhang L."/>
            <person name="Villasana D."/>
            <person name="Johnson A."/>
            <person name="Liu J."/>
            <person name="Liyanage D."/>
            <person name="Lorensuhewa L."/>
            <person name="Robinson T."/>
            <person name="Song A."/>
            <person name="Song B.-B."/>
            <person name="Dinh H."/>
            <person name="Thornton R."/>
            <person name="Coyle M."/>
            <person name="Francisco L."/>
            <person name="Jackson L."/>
            <person name="Javaid M."/>
            <person name="Korchina V."/>
            <person name="Kovar C."/>
            <person name="Mata R."/>
            <person name="Mathew T."/>
            <person name="Ngo R."/>
            <person name="Nguyen L."/>
            <person name="Nguyen N."/>
            <person name="Okwuonu G."/>
            <person name="Ongeri F."/>
            <person name="Pham C."/>
            <person name="Simmons D."/>
            <person name="Wilczek-Boney K."/>
            <person name="Hale W."/>
            <person name="Jakkamsetti A."/>
            <person name="Pham P."/>
            <person name="Ruth R."/>
            <person name="San Lucas F."/>
            <person name="Warren J."/>
            <person name="Zhang J."/>
            <person name="Zhao Z."/>
            <person name="Zhou C."/>
            <person name="Zhu D."/>
            <person name="Lee S."/>
            <person name="Bess C."/>
            <person name="Blankenburg K."/>
            <person name="Forbes L."/>
            <person name="Fu Q."/>
            <person name="Gubbala S."/>
            <person name="Hirani K."/>
            <person name="Jayaseelan J.C."/>
            <person name="Lara F."/>
            <person name="Munidasa M."/>
            <person name="Palculict T."/>
            <person name="Patil S."/>
            <person name="Pu L.-L."/>
            <person name="Saada N."/>
            <person name="Tang L."/>
            <person name="Weissenberger G."/>
            <person name="Zhu Y."/>
            <person name="Hemphill L."/>
            <person name="Shang Y."/>
            <person name="Youmans B."/>
            <person name="Ayvaz T."/>
            <person name="Ross M."/>
            <person name="Santibanez J."/>
            <person name="Aqrawi P."/>
            <person name="Gross S."/>
            <person name="Joshi V."/>
            <person name="Fowler G."/>
            <person name="Nazareth L."/>
            <person name="Reid J."/>
            <person name="Worley K."/>
            <person name="Petrosino J."/>
            <person name="Highlander S."/>
            <person name="Gibbs R."/>
        </authorList>
    </citation>
    <scope>NUCLEOTIDE SEQUENCE [LARGE SCALE GENOMIC DNA]</scope>
    <source>
        <strain evidence="1">ATCC 19414</strain>
    </source>
</reference>
<dbReference type="GeneID" id="41396431"/>
<dbReference type="STRING" id="1648.A2I91_05065"/>
<evidence type="ECO:0000313" key="2">
    <source>
        <dbReference type="Proteomes" id="UP000003028"/>
    </source>
</evidence>
<dbReference type="AlphaFoldDB" id="E7FU95"/>
<dbReference type="InterPro" id="IPR025409">
    <property type="entry name" value="DUF4303"/>
</dbReference>
<evidence type="ECO:0000313" key="1">
    <source>
        <dbReference type="EMBL" id="EFY09636.1"/>
    </source>
</evidence>
<dbReference type="Proteomes" id="UP000003028">
    <property type="component" value="Unassembled WGS sequence"/>
</dbReference>
<name>E7FU95_ERYRH</name>
<comment type="caution">
    <text evidence="1">The sequence shown here is derived from an EMBL/GenBank/DDBJ whole genome shotgun (WGS) entry which is preliminary data.</text>
</comment>
<keyword evidence="2" id="KW-1185">Reference proteome</keyword>
<gene>
    <name evidence="1" type="ORF">HMPREF0357_10431</name>
</gene>
<evidence type="ECO:0008006" key="3">
    <source>
        <dbReference type="Google" id="ProtNLM"/>
    </source>
</evidence>
<sequence length="172" mass="20308">MVVSKRTAIANIKKETGLFLEENMKHFIIDNASMEFYAMAVDVNSQNGMLSISLNTDFDFKKKLLQYRIQSQNDQYNQNDAIERLKFTTNEWHYQAFASMCPLNEDLYEHYFSQNFETYLDIITACLIEFKDTEAYDMIPKCDCFSIFCKAEEEPHNISLNRIKRIEDKMVI</sequence>
<organism evidence="1 2">
    <name type="scientific">Erysipelothrix rhusiopathiae ATCC 19414</name>
    <dbReference type="NCBI Taxonomy" id="525280"/>
    <lineage>
        <taxon>Bacteria</taxon>
        <taxon>Bacillati</taxon>
        <taxon>Bacillota</taxon>
        <taxon>Erysipelotrichia</taxon>
        <taxon>Erysipelotrichales</taxon>
        <taxon>Erysipelotrichaceae</taxon>
        <taxon>Erysipelothrix</taxon>
    </lineage>
</organism>
<dbReference type="RefSeq" id="WP_003773703.1">
    <property type="nucleotide sequence ID" value="NZ_ACLK02000001.1"/>
</dbReference>
<dbReference type="OrthoDB" id="5867542at2"/>